<name>A0A9D5Q7Q1_9BACT</name>
<comment type="caution">
    <text evidence="5">The sequence shown here is derived from an EMBL/GenBank/DDBJ whole genome shotgun (WGS) entry which is preliminary data.</text>
</comment>
<proteinExistence type="predicted"/>
<keyword evidence="1 3" id="KW-0732">Signal</keyword>
<sequence>MKNAVVLGWLTWLILGAAISAQADLNEGLVAYYPFEGNMRDASGNGNSGAAYGDLGYGPGRYGQAACFDGRDDYVNVRRTIGADFSIAAWVKTQAKSLRGEHCYEGNGLVWSDVWGEGRDFIVAVLNDRLCMFTGAPDRSVVSASSVVTGEWVHLLVTREQQSGRVAVYVNGKRENAMVNGTARLEANPSIHIGANTLDGRFFAGCVDEVRLYERVLSAGEIAELATLSVPVASPDVAEGEKLQIAVVEFQTLDTEAEQQQLGRMVAEMFTTEVVNSRAFRIVEREQLQKVIEELEVGQSGIIDTTEAQEVGKMLGADAIITGAVADRCADH</sequence>
<feature type="chain" id="PRO_5039045478" description="LamG-like jellyroll fold domain-containing protein" evidence="3">
    <location>
        <begin position="24"/>
        <end position="332"/>
    </location>
</feature>
<dbReference type="Proteomes" id="UP000649604">
    <property type="component" value="Unassembled WGS sequence"/>
</dbReference>
<evidence type="ECO:0000259" key="4">
    <source>
        <dbReference type="SMART" id="SM00560"/>
    </source>
</evidence>
<gene>
    <name evidence="5" type="ORF">GF339_21210</name>
</gene>
<dbReference type="GO" id="GO:0030288">
    <property type="term" value="C:outer membrane-bounded periplasmic space"/>
    <property type="evidence" value="ECO:0007669"/>
    <property type="project" value="InterPro"/>
</dbReference>
<dbReference type="Pfam" id="PF03783">
    <property type="entry name" value="CsgG"/>
    <property type="match status" value="1"/>
</dbReference>
<dbReference type="SUPFAM" id="SSF49899">
    <property type="entry name" value="Concanavalin A-like lectins/glucanases"/>
    <property type="match status" value="1"/>
</dbReference>
<evidence type="ECO:0000313" key="6">
    <source>
        <dbReference type="Proteomes" id="UP000649604"/>
    </source>
</evidence>
<reference evidence="5" key="1">
    <citation type="submission" date="2019-11" db="EMBL/GenBank/DDBJ databases">
        <title>Microbial mats filling the niche in hypersaline microbial mats.</title>
        <authorList>
            <person name="Wong H.L."/>
            <person name="Macleod F.I."/>
            <person name="White R.A. III"/>
            <person name="Burns B.P."/>
        </authorList>
    </citation>
    <scope>NUCLEOTIDE SEQUENCE</scope>
    <source>
        <strain evidence="5">Rbin_158</strain>
    </source>
</reference>
<dbReference type="InterPro" id="IPR005534">
    <property type="entry name" value="Curli_assmbl/transp-comp_CsgG"/>
</dbReference>
<dbReference type="AlphaFoldDB" id="A0A9D5Q7Q1"/>
<dbReference type="Pfam" id="PF13385">
    <property type="entry name" value="Laminin_G_3"/>
    <property type="match status" value="1"/>
</dbReference>
<feature type="domain" description="LamG-like jellyroll fold" evidence="4">
    <location>
        <begin position="83"/>
        <end position="220"/>
    </location>
</feature>
<organism evidence="5 6">
    <name type="scientific">candidate division KSB3 bacterium</name>
    <dbReference type="NCBI Taxonomy" id="2044937"/>
    <lineage>
        <taxon>Bacteria</taxon>
        <taxon>candidate division KSB3</taxon>
    </lineage>
</organism>
<evidence type="ECO:0000313" key="5">
    <source>
        <dbReference type="EMBL" id="MBD3327120.1"/>
    </source>
</evidence>
<dbReference type="PANTHER" id="PTHR47635:SF2">
    <property type="entry name" value="LAMG-LIKE JELLYROLL FOLD DOMAIN-CONTAINING PROTEIN"/>
    <property type="match status" value="1"/>
</dbReference>
<dbReference type="Gene3D" id="3.40.50.10610">
    <property type="entry name" value="ABC-type transport auxiliary lipoprotein component"/>
    <property type="match status" value="1"/>
</dbReference>
<dbReference type="InterPro" id="IPR006558">
    <property type="entry name" value="LamG-like"/>
</dbReference>
<accession>A0A9D5Q7Q1</accession>
<dbReference type="PANTHER" id="PTHR47635">
    <property type="entry name" value="CUB DOMAIN-CONTAINING PROTEIN"/>
    <property type="match status" value="1"/>
</dbReference>
<dbReference type="SMART" id="SM00560">
    <property type="entry name" value="LamGL"/>
    <property type="match status" value="1"/>
</dbReference>
<evidence type="ECO:0000256" key="3">
    <source>
        <dbReference type="SAM" id="SignalP"/>
    </source>
</evidence>
<evidence type="ECO:0000256" key="1">
    <source>
        <dbReference type="ARBA" id="ARBA00022729"/>
    </source>
</evidence>
<evidence type="ECO:0000256" key="2">
    <source>
        <dbReference type="ARBA" id="ARBA00023157"/>
    </source>
</evidence>
<feature type="signal peptide" evidence="3">
    <location>
        <begin position="1"/>
        <end position="23"/>
    </location>
</feature>
<keyword evidence="2" id="KW-1015">Disulfide bond</keyword>
<protein>
    <recommendedName>
        <fullName evidence="4">LamG-like jellyroll fold domain-containing protein</fullName>
    </recommendedName>
</protein>
<dbReference type="Gene3D" id="2.60.120.200">
    <property type="match status" value="1"/>
</dbReference>
<dbReference type="InterPro" id="IPR013320">
    <property type="entry name" value="ConA-like_dom_sf"/>
</dbReference>
<dbReference type="EMBL" id="WJJP01000690">
    <property type="protein sequence ID" value="MBD3327120.1"/>
    <property type="molecule type" value="Genomic_DNA"/>
</dbReference>